<feature type="transmembrane region" description="Helical" evidence="8">
    <location>
        <begin position="104"/>
        <end position="122"/>
    </location>
</feature>
<sequence>MTLFSDLTSTQFALLMGIFLLGGMIKGALGFGLPLATMAVLPLVVPVELALAINAVMLPFTNVTQFVQARRMRETLIRFRYLIGGVVLGVPLGAGFVTAVNDDVLMVGLGLFVILFSTITAFKPRVMVPAAGGGAVSAGVGVVAGIIGALTAANGPIFVMYLVGLRVDRGLFLSALGLLFVVSGVLITGSFWFVGMMDIHRLSLAVLCVPAAIAGMQLGGAIGRRVSAERFQLVVLGVLCVLGVNLVLQGVRGL</sequence>
<feature type="transmembrane region" description="Helical" evidence="8">
    <location>
        <begin position="39"/>
        <end position="58"/>
    </location>
</feature>
<dbReference type="PANTHER" id="PTHR30269:SF37">
    <property type="entry name" value="MEMBRANE TRANSPORTER PROTEIN"/>
    <property type="match status" value="1"/>
</dbReference>
<dbReference type="RefSeq" id="WP_253965814.1">
    <property type="nucleotide sequence ID" value="NZ_JALHBS010000118.1"/>
</dbReference>
<dbReference type="AlphaFoldDB" id="A0A9X2H789"/>
<protein>
    <recommendedName>
        <fullName evidence="8">Probable membrane transporter protein</fullName>
    </recommendedName>
</protein>
<reference evidence="9" key="1">
    <citation type="submission" date="2022-03" db="EMBL/GenBank/DDBJ databases">
        <title>Aurantimonas Liuensis sp. Nov., isolated from the hadal seawater of the Mariana Trench.</title>
        <authorList>
            <person name="Liu R."/>
        </authorList>
    </citation>
    <scope>NUCLEOTIDE SEQUENCE</scope>
    <source>
        <strain evidence="9">LRZ36</strain>
    </source>
</reference>
<comment type="caution">
    <text evidence="9">The sequence shown here is derived from an EMBL/GenBank/DDBJ whole genome shotgun (WGS) entry which is preliminary data.</text>
</comment>
<keyword evidence="5 8" id="KW-0812">Transmembrane</keyword>
<evidence type="ECO:0000256" key="1">
    <source>
        <dbReference type="ARBA" id="ARBA00004651"/>
    </source>
</evidence>
<name>A0A9X2H789_9HYPH</name>
<dbReference type="PANTHER" id="PTHR30269">
    <property type="entry name" value="TRANSMEMBRANE PROTEIN YFCA"/>
    <property type="match status" value="1"/>
</dbReference>
<evidence type="ECO:0000256" key="5">
    <source>
        <dbReference type="ARBA" id="ARBA00022692"/>
    </source>
</evidence>
<evidence type="ECO:0000256" key="4">
    <source>
        <dbReference type="ARBA" id="ARBA00022475"/>
    </source>
</evidence>
<dbReference type="GO" id="GO:0005886">
    <property type="term" value="C:plasma membrane"/>
    <property type="evidence" value="ECO:0007669"/>
    <property type="project" value="UniProtKB-SubCell"/>
</dbReference>
<dbReference type="InterPro" id="IPR052017">
    <property type="entry name" value="TSUP"/>
</dbReference>
<evidence type="ECO:0000256" key="3">
    <source>
        <dbReference type="ARBA" id="ARBA00022448"/>
    </source>
</evidence>
<dbReference type="InterPro" id="IPR002781">
    <property type="entry name" value="TM_pro_TauE-like"/>
</dbReference>
<evidence type="ECO:0000256" key="6">
    <source>
        <dbReference type="ARBA" id="ARBA00022989"/>
    </source>
</evidence>
<keyword evidence="6 8" id="KW-1133">Transmembrane helix</keyword>
<feature type="transmembrane region" description="Helical" evidence="8">
    <location>
        <begin position="79"/>
        <end position="98"/>
    </location>
</feature>
<comment type="similarity">
    <text evidence="2 8">Belongs to the 4-toluene sulfonate uptake permease (TSUP) (TC 2.A.102) family.</text>
</comment>
<evidence type="ECO:0000256" key="8">
    <source>
        <dbReference type="RuleBase" id="RU363041"/>
    </source>
</evidence>
<feature type="transmembrane region" description="Helical" evidence="8">
    <location>
        <begin position="134"/>
        <end position="159"/>
    </location>
</feature>
<feature type="transmembrane region" description="Helical" evidence="8">
    <location>
        <begin position="231"/>
        <end position="248"/>
    </location>
</feature>
<dbReference type="Proteomes" id="UP001155220">
    <property type="component" value="Unassembled WGS sequence"/>
</dbReference>
<proteinExistence type="inferred from homology"/>
<keyword evidence="7 8" id="KW-0472">Membrane</keyword>
<feature type="transmembrane region" description="Helical" evidence="8">
    <location>
        <begin position="202"/>
        <end position="219"/>
    </location>
</feature>
<evidence type="ECO:0000313" key="9">
    <source>
        <dbReference type="EMBL" id="MCP3057015.1"/>
    </source>
</evidence>
<comment type="subcellular location">
    <subcellularLocation>
        <location evidence="1 8">Cell membrane</location>
        <topology evidence="1 8">Multi-pass membrane protein</topology>
    </subcellularLocation>
</comment>
<feature type="transmembrane region" description="Helical" evidence="8">
    <location>
        <begin position="12"/>
        <end position="33"/>
    </location>
</feature>
<keyword evidence="3" id="KW-0813">Transport</keyword>
<evidence type="ECO:0000256" key="7">
    <source>
        <dbReference type="ARBA" id="ARBA00023136"/>
    </source>
</evidence>
<feature type="transmembrane region" description="Helical" evidence="8">
    <location>
        <begin position="171"/>
        <end position="195"/>
    </location>
</feature>
<dbReference type="Pfam" id="PF01925">
    <property type="entry name" value="TauE"/>
    <property type="match status" value="1"/>
</dbReference>
<organism evidence="9 10">
    <name type="scientific">Aurantimonas marianensis</name>
    <dbReference type="NCBI Taxonomy" id="2920428"/>
    <lineage>
        <taxon>Bacteria</taxon>
        <taxon>Pseudomonadati</taxon>
        <taxon>Pseudomonadota</taxon>
        <taxon>Alphaproteobacteria</taxon>
        <taxon>Hyphomicrobiales</taxon>
        <taxon>Aurantimonadaceae</taxon>
        <taxon>Aurantimonas</taxon>
    </lineage>
</organism>
<evidence type="ECO:0000313" key="10">
    <source>
        <dbReference type="Proteomes" id="UP001155220"/>
    </source>
</evidence>
<accession>A0A9X2H789</accession>
<keyword evidence="4 8" id="KW-1003">Cell membrane</keyword>
<evidence type="ECO:0000256" key="2">
    <source>
        <dbReference type="ARBA" id="ARBA00009142"/>
    </source>
</evidence>
<keyword evidence="10" id="KW-1185">Reference proteome</keyword>
<gene>
    <name evidence="9" type="ORF">MJ956_17970</name>
</gene>
<dbReference type="EMBL" id="JALHBS010000118">
    <property type="protein sequence ID" value="MCP3057015.1"/>
    <property type="molecule type" value="Genomic_DNA"/>
</dbReference>